<evidence type="ECO:0000259" key="1">
    <source>
        <dbReference type="PROSITE" id="PS51674"/>
    </source>
</evidence>
<dbReference type="RefSeq" id="WP_153526307.1">
    <property type="nucleotide sequence ID" value="NZ_JBEPDZ010000002.1"/>
</dbReference>
<proteinExistence type="predicted"/>
<dbReference type="PROSITE" id="PS51674">
    <property type="entry name" value="4FE4S_WBL"/>
    <property type="match status" value="1"/>
</dbReference>
<dbReference type="EMBL" id="VCLA01000197">
    <property type="protein sequence ID" value="MQT05061.1"/>
    <property type="molecule type" value="Genomic_DNA"/>
</dbReference>
<gene>
    <name evidence="2" type="ORF">FF041_34480</name>
</gene>
<accession>A0A646KT75</accession>
<dbReference type="InterPro" id="IPR034768">
    <property type="entry name" value="4FE4S_WBL"/>
</dbReference>
<protein>
    <submittedName>
        <fullName evidence="2">WhiB family transcriptional regulator</fullName>
    </submittedName>
</protein>
<dbReference type="AlphaFoldDB" id="A0A646KT75"/>
<dbReference type="OrthoDB" id="4210451at2"/>
<dbReference type="Proteomes" id="UP000419138">
    <property type="component" value="Unassembled WGS sequence"/>
</dbReference>
<organism evidence="2 3">
    <name type="scientific">Streptomyces jumonjinensis</name>
    <dbReference type="NCBI Taxonomy" id="1945"/>
    <lineage>
        <taxon>Bacteria</taxon>
        <taxon>Bacillati</taxon>
        <taxon>Actinomycetota</taxon>
        <taxon>Actinomycetes</taxon>
        <taxon>Kitasatosporales</taxon>
        <taxon>Streptomycetaceae</taxon>
        <taxon>Streptomyces</taxon>
    </lineage>
</organism>
<reference evidence="2 3" key="1">
    <citation type="submission" date="2019-05" db="EMBL/GenBank/DDBJ databases">
        <title>Comparative genomics and metabolomics analyses of clavulanic acid producing Streptomyces species provides insight into specialized metabolism and evolution of beta-lactam biosynthetic gene clusters.</title>
        <authorList>
            <person name="Moore M.A."/>
            <person name="Cruz-Morales P."/>
            <person name="Barona Gomez F."/>
            <person name="Kapil T."/>
        </authorList>
    </citation>
    <scope>NUCLEOTIDE SEQUENCE [LARGE SCALE GENOMIC DNA]</scope>
    <source>
        <strain evidence="2 3">NRRL 5741</strain>
    </source>
</reference>
<keyword evidence="3" id="KW-1185">Reference proteome</keyword>
<evidence type="ECO:0000313" key="2">
    <source>
        <dbReference type="EMBL" id="MQT05061.1"/>
    </source>
</evidence>
<dbReference type="Pfam" id="PF02467">
    <property type="entry name" value="Whib"/>
    <property type="match status" value="1"/>
</dbReference>
<evidence type="ECO:0000313" key="3">
    <source>
        <dbReference type="Proteomes" id="UP000419138"/>
    </source>
</evidence>
<sequence length="194" mass="21374">MNPDIRNLTNSARQDDWAPLLRQAAMAPGKHWADGARCVGENPEFFVLPSDDMTQNPDYVRHAEGEAARRSLRICSACPLPVAARCLVDSLKHDERHGIRAGLLAAEREGLRKAWSRRIDPAAVSAVLSGTYKPLGKHERREVIARFAGDRSLDPEVVARGLGVPRDYLLKLARMHRKKHGMEVPSSVSSSPAG</sequence>
<feature type="domain" description="4Fe-4S Wbl-type" evidence="1">
    <location>
        <begin position="37"/>
        <end position="110"/>
    </location>
</feature>
<comment type="caution">
    <text evidence="2">The sequence shown here is derived from an EMBL/GenBank/DDBJ whole genome shotgun (WGS) entry which is preliminary data.</text>
</comment>
<name>A0A646KT75_STRJU</name>